<protein>
    <recommendedName>
        <fullName evidence="3">Glu-AdT subunit F</fullName>
    </recommendedName>
</protein>
<sequence>MFRKFCFVARRQFSSSIRASTSNQRLLKTEREINEYLNKSTWAVKDLISDPNDRIQISDKTMDKIVRLSGLTNDVSSVEREKLASALGQQMGFVKHLYDNDTSNMDSTEEANDRLFRLIASDHILQKPVSLQDLLEEIESLPGKVDKEKGEIDFDIRKLHPDSESSYFTVKARQG</sequence>
<dbReference type="RefSeq" id="XP_020077123.1">
    <property type="nucleotide sequence ID" value="XM_020223529.1"/>
</dbReference>
<evidence type="ECO:0000313" key="2">
    <source>
        <dbReference type="Proteomes" id="UP000095085"/>
    </source>
</evidence>
<evidence type="ECO:0008006" key="3">
    <source>
        <dbReference type="Google" id="ProtNLM"/>
    </source>
</evidence>
<dbReference type="STRING" id="984485.A0A1E4RLD8"/>
<keyword evidence="2" id="KW-1185">Reference proteome</keyword>
<dbReference type="GeneID" id="30998078"/>
<dbReference type="OrthoDB" id="4024285at2759"/>
<dbReference type="Pfam" id="PF20977">
    <property type="entry name" value="GatF"/>
    <property type="match status" value="1"/>
</dbReference>
<gene>
    <name evidence="1" type="ORF">HYPBUDRAFT_5871</name>
</gene>
<proteinExistence type="predicted"/>
<dbReference type="Proteomes" id="UP000095085">
    <property type="component" value="Unassembled WGS sequence"/>
</dbReference>
<reference evidence="2" key="1">
    <citation type="submission" date="2016-05" db="EMBL/GenBank/DDBJ databases">
        <title>Comparative genomics of biotechnologically important yeasts.</title>
        <authorList>
            <consortium name="DOE Joint Genome Institute"/>
            <person name="Riley R."/>
            <person name="Haridas S."/>
            <person name="Wolfe K.H."/>
            <person name="Lopes M.R."/>
            <person name="Hittinger C.T."/>
            <person name="Goker M."/>
            <person name="Salamov A."/>
            <person name="Wisecaver J."/>
            <person name="Long T.M."/>
            <person name="Aerts A.L."/>
            <person name="Barry K."/>
            <person name="Choi C."/>
            <person name="Clum A."/>
            <person name="Coughlan A.Y."/>
            <person name="Deshpande S."/>
            <person name="Douglass A.P."/>
            <person name="Hanson S.J."/>
            <person name="Klenk H.-P."/>
            <person name="Labutti K."/>
            <person name="Lapidus A."/>
            <person name="Lindquist E."/>
            <person name="Lipzen A."/>
            <person name="Meier-Kolthoff J.P."/>
            <person name="Ohm R.A."/>
            <person name="Otillar R.P."/>
            <person name="Pangilinan J."/>
            <person name="Peng Y."/>
            <person name="Rokas A."/>
            <person name="Rosa C.A."/>
            <person name="Scheuner C."/>
            <person name="Sibirny A.A."/>
            <person name="Slot J.C."/>
            <person name="Stielow J.B."/>
            <person name="Sun H."/>
            <person name="Kurtzman C.P."/>
            <person name="Blackwell M."/>
            <person name="Grigoriev I.V."/>
            <person name="Jeffries T.W."/>
        </authorList>
    </citation>
    <scope>NUCLEOTIDE SEQUENCE [LARGE SCALE GENOMIC DNA]</scope>
    <source>
        <strain evidence="2">NRRL Y-1933</strain>
    </source>
</reference>
<accession>A0A1E4RLD8</accession>
<dbReference type="EMBL" id="KV454540">
    <property type="protein sequence ID" value="ODV68056.1"/>
    <property type="molecule type" value="Genomic_DNA"/>
</dbReference>
<name>A0A1E4RLD8_9ASCO</name>
<organism evidence="1 2">
    <name type="scientific">Hyphopichia burtonii NRRL Y-1933</name>
    <dbReference type="NCBI Taxonomy" id="984485"/>
    <lineage>
        <taxon>Eukaryota</taxon>
        <taxon>Fungi</taxon>
        <taxon>Dikarya</taxon>
        <taxon>Ascomycota</taxon>
        <taxon>Saccharomycotina</taxon>
        <taxon>Pichiomycetes</taxon>
        <taxon>Debaryomycetaceae</taxon>
        <taxon>Hyphopichia</taxon>
    </lineage>
</organism>
<evidence type="ECO:0000313" key="1">
    <source>
        <dbReference type="EMBL" id="ODV68056.1"/>
    </source>
</evidence>
<dbReference type="AlphaFoldDB" id="A0A1E4RLD8"/>